<evidence type="ECO:0000256" key="3">
    <source>
        <dbReference type="ARBA" id="ARBA00022723"/>
    </source>
</evidence>
<keyword evidence="5" id="KW-0862">Zinc</keyword>
<dbReference type="Gene3D" id="3.40.800.20">
    <property type="entry name" value="Histone deacetylase domain"/>
    <property type="match status" value="1"/>
</dbReference>
<dbReference type="CDD" id="cd10001">
    <property type="entry name" value="HDAC_classII_APAH"/>
    <property type="match status" value="1"/>
</dbReference>
<dbReference type="InterPro" id="IPR037138">
    <property type="entry name" value="His_deacetylse_dom_sf"/>
</dbReference>
<dbReference type="EMBL" id="BAAAFZ010000015">
    <property type="protein sequence ID" value="GAA0578064.1"/>
    <property type="molecule type" value="Genomic_DNA"/>
</dbReference>
<dbReference type="PANTHER" id="PTHR10625:SF17">
    <property type="entry name" value="HISTONE DEACETYLASE 8"/>
    <property type="match status" value="1"/>
</dbReference>
<dbReference type="SUPFAM" id="SSF52768">
    <property type="entry name" value="Arginase/deacetylase"/>
    <property type="match status" value="1"/>
</dbReference>
<name>A0ABN1EYW8_9PROT</name>
<evidence type="ECO:0000313" key="7">
    <source>
        <dbReference type="EMBL" id="GAA0578064.1"/>
    </source>
</evidence>
<protein>
    <submittedName>
        <fullName evidence="7">Histone deacetylase family protein</fullName>
    </submittedName>
</protein>
<comment type="cofactor">
    <cofactor evidence="1">
        <name>Zn(2+)</name>
        <dbReference type="ChEBI" id="CHEBI:29105"/>
    </cofactor>
</comment>
<sequence>MRAFHHPDQTRHDPRFFLMRGAVRPNYEVPARAASLLAGLGETGLRAEAAAPADAAALAAVHAGDYIDFLRGAAREWAALPDAGPEAVANIHPSPEMLAQGARPGPGVIGRAGWFTADAACPVGPGTWEACLAAAGTALAAAAEAAKGGQAYALCRPPGHHAYAARAGGHCYVNNAALGVQALRRAGAARVAVIDIDSHHGNGTQGIFWEDGAVLTVSVHADPDRYYPWYVGRAHERGAGAGDGRNLNLPLPFGTGDDGWLEAIGRGVEAARASGAEALVVPLGFDASEDEPLAALKVTPDGFARAGALLAGLRLPTAITQEGGYNVDLLGTLLARFLSGWGDAA</sequence>
<evidence type="ECO:0000256" key="4">
    <source>
        <dbReference type="ARBA" id="ARBA00022801"/>
    </source>
</evidence>
<dbReference type="RefSeq" id="WP_343894667.1">
    <property type="nucleotide sequence ID" value="NZ_BAAAFZ010000015.1"/>
</dbReference>
<dbReference type="InterPro" id="IPR023696">
    <property type="entry name" value="Ureohydrolase_dom_sf"/>
</dbReference>
<reference evidence="7 8" key="1">
    <citation type="journal article" date="2019" name="Int. J. Syst. Evol. Microbiol.">
        <title>The Global Catalogue of Microorganisms (GCM) 10K type strain sequencing project: providing services to taxonomists for standard genome sequencing and annotation.</title>
        <authorList>
            <consortium name="The Broad Institute Genomics Platform"/>
            <consortium name="The Broad Institute Genome Sequencing Center for Infectious Disease"/>
            <person name="Wu L."/>
            <person name="Ma J."/>
        </authorList>
    </citation>
    <scope>NUCLEOTIDE SEQUENCE [LARGE SCALE GENOMIC DNA]</scope>
    <source>
        <strain evidence="7 8">JCM 9933</strain>
    </source>
</reference>
<feature type="domain" description="Histone deacetylase" evidence="6">
    <location>
        <begin position="28"/>
        <end position="337"/>
    </location>
</feature>
<keyword evidence="4" id="KW-0378">Hydrolase</keyword>
<evidence type="ECO:0000259" key="6">
    <source>
        <dbReference type="Pfam" id="PF00850"/>
    </source>
</evidence>
<organism evidence="7 8">
    <name type="scientific">Craurococcus roseus</name>
    <dbReference type="NCBI Taxonomy" id="77585"/>
    <lineage>
        <taxon>Bacteria</taxon>
        <taxon>Pseudomonadati</taxon>
        <taxon>Pseudomonadota</taxon>
        <taxon>Alphaproteobacteria</taxon>
        <taxon>Acetobacterales</taxon>
        <taxon>Acetobacteraceae</taxon>
        <taxon>Craurococcus</taxon>
    </lineage>
</organism>
<evidence type="ECO:0000256" key="2">
    <source>
        <dbReference type="ARBA" id="ARBA00005947"/>
    </source>
</evidence>
<comment type="similarity">
    <text evidence="2">Belongs to the histone deacetylase family.</text>
</comment>
<comment type="caution">
    <text evidence="7">The sequence shown here is derived from an EMBL/GenBank/DDBJ whole genome shotgun (WGS) entry which is preliminary data.</text>
</comment>
<evidence type="ECO:0000256" key="1">
    <source>
        <dbReference type="ARBA" id="ARBA00001947"/>
    </source>
</evidence>
<dbReference type="PRINTS" id="PR01270">
    <property type="entry name" value="HDASUPER"/>
</dbReference>
<proteinExistence type="inferred from homology"/>
<dbReference type="Pfam" id="PF00850">
    <property type="entry name" value="Hist_deacetyl"/>
    <property type="match status" value="1"/>
</dbReference>
<dbReference type="InterPro" id="IPR023801">
    <property type="entry name" value="His_deacetylse_dom"/>
</dbReference>
<dbReference type="PANTHER" id="PTHR10625">
    <property type="entry name" value="HISTONE DEACETYLASE HDAC1-RELATED"/>
    <property type="match status" value="1"/>
</dbReference>
<evidence type="ECO:0000313" key="8">
    <source>
        <dbReference type="Proteomes" id="UP001501588"/>
    </source>
</evidence>
<evidence type="ECO:0000256" key="5">
    <source>
        <dbReference type="ARBA" id="ARBA00022833"/>
    </source>
</evidence>
<keyword evidence="3" id="KW-0479">Metal-binding</keyword>
<gene>
    <name evidence="7" type="ORF">GCM10009416_15780</name>
</gene>
<accession>A0ABN1EYW8</accession>
<dbReference type="Proteomes" id="UP001501588">
    <property type="component" value="Unassembled WGS sequence"/>
</dbReference>
<keyword evidence="8" id="KW-1185">Reference proteome</keyword>
<dbReference type="InterPro" id="IPR000286">
    <property type="entry name" value="HDACs"/>
</dbReference>